<dbReference type="GO" id="GO:0006357">
    <property type="term" value="P:regulation of transcription by RNA polymerase II"/>
    <property type="evidence" value="ECO:0007669"/>
    <property type="project" value="InterPro"/>
</dbReference>
<evidence type="ECO:0000256" key="4">
    <source>
        <dbReference type="ARBA" id="ARBA00023163"/>
    </source>
</evidence>
<keyword evidence="4" id="KW-0804">Transcription</keyword>
<dbReference type="InterPro" id="IPR009332">
    <property type="entry name" value="Med22"/>
</dbReference>
<dbReference type="PANTHER" id="PTHR40630:SF1">
    <property type="entry name" value="DNA-BINDING PROTEIN"/>
    <property type="match status" value="1"/>
</dbReference>
<name>A0A9W8MPN8_9AGAR</name>
<proteinExistence type="inferred from homology"/>
<comment type="caution">
    <text evidence="6">The sequence shown here is derived from an EMBL/GenBank/DDBJ whole genome shotgun (WGS) entry which is preliminary data.</text>
</comment>
<dbReference type="OrthoDB" id="203279at2759"/>
<evidence type="ECO:0000313" key="7">
    <source>
        <dbReference type="Proteomes" id="UP001148786"/>
    </source>
</evidence>
<dbReference type="AlphaFoldDB" id="A0A9W8MPN8"/>
<dbReference type="PANTHER" id="PTHR40630">
    <property type="entry name" value="POSSIBLE DNA-BINDING PROTEIN"/>
    <property type="match status" value="1"/>
</dbReference>
<evidence type="ECO:0000256" key="5">
    <source>
        <dbReference type="ARBA" id="ARBA00023242"/>
    </source>
</evidence>
<evidence type="ECO:0008006" key="8">
    <source>
        <dbReference type="Google" id="ProtNLM"/>
    </source>
</evidence>
<dbReference type="Proteomes" id="UP001148786">
    <property type="component" value="Unassembled WGS sequence"/>
</dbReference>
<dbReference type="InterPro" id="IPR021487">
    <property type="entry name" value="DUF3140"/>
</dbReference>
<evidence type="ECO:0000256" key="1">
    <source>
        <dbReference type="ARBA" id="ARBA00004123"/>
    </source>
</evidence>
<evidence type="ECO:0000256" key="2">
    <source>
        <dbReference type="ARBA" id="ARBA00005942"/>
    </source>
</evidence>
<dbReference type="EMBL" id="JANKHO010002332">
    <property type="protein sequence ID" value="KAJ3493075.1"/>
    <property type="molecule type" value="Genomic_DNA"/>
</dbReference>
<dbReference type="GO" id="GO:0016592">
    <property type="term" value="C:mediator complex"/>
    <property type="evidence" value="ECO:0007669"/>
    <property type="project" value="InterPro"/>
</dbReference>
<comment type="similarity">
    <text evidence="2">Belongs to the Mediator complex subunit 22 family.</text>
</comment>
<protein>
    <recommendedName>
        <fullName evidence="8">Mediator of RNA polymerase II transcription subunit 22</fullName>
    </recommendedName>
</protein>
<reference evidence="6" key="1">
    <citation type="submission" date="2022-07" db="EMBL/GenBank/DDBJ databases">
        <title>Genome Sequence of Agrocybe chaxingu.</title>
        <authorList>
            <person name="Buettner E."/>
        </authorList>
    </citation>
    <scope>NUCLEOTIDE SEQUENCE</scope>
    <source>
        <strain evidence="6">MP-N11</strain>
    </source>
</reference>
<dbReference type="Pfam" id="PF06179">
    <property type="entry name" value="Med22"/>
    <property type="match status" value="1"/>
</dbReference>
<gene>
    <name evidence="6" type="ORF">NLJ89_g11096</name>
</gene>
<keyword evidence="3" id="KW-0805">Transcription regulation</keyword>
<keyword evidence="5" id="KW-0539">Nucleus</keyword>
<dbReference type="GO" id="GO:0003712">
    <property type="term" value="F:transcription coregulator activity"/>
    <property type="evidence" value="ECO:0007669"/>
    <property type="project" value="InterPro"/>
</dbReference>
<sequence length="260" mass="28165">MTDVPQTDVSRPSALPTANVLQRSTGSQSIVDQNSAEYLDAIEEEWNKKVDAEVDILVDGMVDLVSLASIVDKDKFRVAQESFQAQSRAESMIRAANSLLSITHSMKLLLLLSDEAQIAHRRDAEMKVVQEEKEDSKQKVAALLDELLKKPSTSNAASTAGTSTVLVQNKTINSNCDVTANRTDDHCPSTPPFRIRQTASSSNLFALTLPSRNLSNPIRILFICTSTGTDGPSKSGAATRSRMSSISSLMLRNVINAAVT</sequence>
<evidence type="ECO:0000256" key="3">
    <source>
        <dbReference type="ARBA" id="ARBA00023015"/>
    </source>
</evidence>
<organism evidence="6 7">
    <name type="scientific">Agrocybe chaxingu</name>
    <dbReference type="NCBI Taxonomy" id="84603"/>
    <lineage>
        <taxon>Eukaryota</taxon>
        <taxon>Fungi</taxon>
        <taxon>Dikarya</taxon>
        <taxon>Basidiomycota</taxon>
        <taxon>Agaricomycotina</taxon>
        <taxon>Agaricomycetes</taxon>
        <taxon>Agaricomycetidae</taxon>
        <taxon>Agaricales</taxon>
        <taxon>Agaricineae</taxon>
        <taxon>Strophariaceae</taxon>
        <taxon>Agrocybe</taxon>
    </lineage>
</organism>
<evidence type="ECO:0000313" key="6">
    <source>
        <dbReference type="EMBL" id="KAJ3493075.1"/>
    </source>
</evidence>
<accession>A0A9W8MPN8</accession>
<comment type="subcellular location">
    <subcellularLocation>
        <location evidence="1">Nucleus</location>
    </subcellularLocation>
</comment>
<keyword evidence="7" id="KW-1185">Reference proteome</keyword>